<protein>
    <recommendedName>
        <fullName evidence="4">Lipoprotein</fullName>
    </recommendedName>
</protein>
<feature type="signal peptide" evidence="1">
    <location>
        <begin position="1"/>
        <end position="21"/>
    </location>
</feature>
<evidence type="ECO:0000313" key="3">
    <source>
        <dbReference type="Proteomes" id="UP000789359"/>
    </source>
</evidence>
<name>A0ABN7K923_9BACT</name>
<keyword evidence="3" id="KW-1185">Reference proteome</keyword>
<evidence type="ECO:0000256" key="1">
    <source>
        <dbReference type="SAM" id="SignalP"/>
    </source>
</evidence>
<dbReference type="Proteomes" id="UP000789359">
    <property type="component" value="Unassembled WGS sequence"/>
</dbReference>
<evidence type="ECO:0008006" key="4">
    <source>
        <dbReference type="Google" id="ProtNLM"/>
    </source>
</evidence>
<accession>A0ABN7K923</accession>
<reference evidence="2 3" key="1">
    <citation type="submission" date="2020-11" db="EMBL/GenBank/DDBJ databases">
        <authorList>
            <person name="Peeters C."/>
        </authorList>
    </citation>
    <scope>NUCLEOTIDE SEQUENCE [LARGE SCALE GENOMIC DNA]</scope>
    <source>
        <strain evidence="2 3">LMG 8286</strain>
    </source>
</reference>
<keyword evidence="1" id="KW-0732">Signal</keyword>
<gene>
    <name evidence="2" type="ORF">LMG8286_00895</name>
</gene>
<dbReference type="EMBL" id="CAJHOE010000001">
    <property type="protein sequence ID" value="CAD7287257.1"/>
    <property type="molecule type" value="Genomic_DNA"/>
</dbReference>
<dbReference type="RefSeq" id="WP_230056640.1">
    <property type="nucleotide sequence ID" value="NZ_CAJHOE010000001.1"/>
</dbReference>
<comment type="caution">
    <text evidence="2">The sequence shown here is derived from an EMBL/GenBank/DDBJ whole genome shotgun (WGS) entry which is preliminary data.</text>
</comment>
<evidence type="ECO:0000313" key="2">
    <source>
        <dbReference type="EMBL" id="CAD7287257.1"/>
    </source>
</evidence>
<proteinExistence type="predicted"/>
<feature type="chain" id="PRO_5046059317" description="Lipoprotein" evidence="1">
    <location>
        <begin position="22"/>
        <end position="209"/>
    </location>
</feature>
<dbReference type="PROSITE" id="PS51257">
    <property type="entry name" value="PROKAR_LIPOPROTEIN"/>
    <property type="match status" value="1"/>
</dbReference>
<sequence>MNIKHLFLAIFLLIFAGCSHGGMPSTPQISVKSTMPVFITQNSDQNITKTDTNATKTLYIKFKNSSGQPNNLEKTIATKLEPLGYIQISQMQKADLVILGDLLSLERYEHRERARPRMFMSMGYGWGRRWSGPSMSMGMMMPFFYDDWDDFDRTEYYVYRGLVSVLIQTNGNEQRTNLEVQSERNLYSPSYIMPYIEDKIATQILNFFY</sequence>
<organism evidence="2 3">
    <name type="scientific">Campylobacter suis</name>
    <dbReference type="NCBI Taxonomy" id="2790657"/>
    <lineage>
        <taxon>Bacteria</taxon>
        <taxon>Pseudomonadati</taxon>
        <taxon>Campylobacterota</taxon>
        <taxon>Epsilonproteobacteria</taxon>
        <taxon>Campylobacterales</taxon>
        <taxon>Campylobacteraceae</taxon>
        <taxon>Campylobacter</taxon>
    </lineage>
</organism>